<dbReference type="KEGG" id="fla:SY85_14205"/>
<proteinExistence type="predicted"/>
<reference evidence="2 3" key="2">
    <citation type="journal article" date="2016" name="Int. J. Syst. Evol. Microbiol.">
        <title>Flavisolibacter tropicus sp. nov., isolated from tropical soil.</title>
        <authorList>
            <person name="Lee J.J."/>
            <person name="Kang M.S."/>
            <person name="Kim G.S."/>
            <person name="Lee C.S."/>
            <person name="Lim S."/>
            <person name="Lee J."/>
            <person name="Roh S.H."/>
            <person name="Kang H."/>
            <person name="Ha J.M."/>
            <person name="Bae S."/>
            <person name="Jung H.Y."/>
            <person name="Kim M.K."/>
        </authorList>
    </citation>
    <scope>NUCLEOTIDE SEQUENCE [LARGE SCALE GENOMIC DNA]</scope>
    <source>
        <strain evidence="2 3">LCS9</strain>
    </source>
</reference>
<organism evidence="2 3">
    <name type="scientific">Flavisolibacter tropicus</name>
    <dbReference type="NCBI Taxonomy" id="1492898"/>
    <lineage>
        <taxon>Bacteria</taxon>
        <taxon>Pseudomonadati</taxon>
        <taxon>Bacteroidota</taxon>
        <taxon>Chitinophagia</taxon>
        <taxon>Chitinophagales</taxon>
        <taxon>Chitinophagaceae</taxon>
        <taxon>Flavisolibacter</taxon>
    </lineage>
</organism>
<dbReference type="InterPro" id="IPR050312">
    <property type="entry name" value="IolE/XylAMocC-like"/>
</dbReference>
<dbReference type="Pfam" id="PF01261">
    <property type="entry name" value="AP_endonuc_2"/>
    <property type="match status" value="1"/>
</dbReference>
<dbReference type="InterPro" id="IPR036237">
    <property type="entry name" value="Xyl_isomerase-like_sf"/>
</dbReference>
<dbReference type="OrthoDB" id="9801960at2"/>
<dbReference type="PANTHER" id="PTHR12110:SF41">
    <property type="entry name" value="INOSOSE DEHYDRATASE"/>
    <property type="match status" value="1"/>
</dbReference>
<sequence>MNNHCYTEKITCAYLHTISKYGYPPDISKTTAHIKEMAALGFSSIELEGIGKANIEYLYTHKSEIAETLAAYKCTLPVLCIVLPDLGSIDPAKHCEALELFEMGCEIATCLGAPAVLDNGPLINFGRQENGPIKRHYSQEYLMRSGVNKSFEWSDYWRDLVFTYQQACRIAAKCNLAYHMHPCDGSLITTTDSFINFANAVNCPNLLFNLDTANQYYFKDNLTLSLLRLADRINYIHISDNKGYRVEHLVPGDGYIDWELFFSTLQKINYKGHFAIDVGGDETGIANIDEAYKRTAIWLQEQINNYSLNK</sequence>
<accession>A0A172TWV6</accession>
<dbReference type="RefSeq" id="WP_066405578.1">
    <property type="nucleotide sequence ID" value="NZ_CP011390.1"/>
</dbReference>
<dbReference type="InterPro" id="IPR013022">
    <property type="entry name" value="Xyl_isomerase-like_TIM-brl"/>
</dbReference>
<evidence type="ECO:0000259" key="1">
    <source>
        <dbReference type="Pfam" id="PF01261"/>
    </source>
</evidence>
<dbReference type="SUPFAM" id="SSF51658">
    <property type="entry name" value="Xylose isomerase-like"/>
    <property type="match status" value="1"/>
</dbReference>
<feature type="domain" description="Xylose isomerase-like TIM barrel" evidence="1">
    <location>
        <begin position="35"/>
        <end position="301"/>
    </location>
</feature>
<dbReference type="PANTHER" id="PTHR12110">
    <property type="entry name" value="HYDROXYPYRUVATE ISOMERASE"/>
    <property type="match status" value="1"/>
</dbReference>
<protein>
    <recommendedName>
        <fullName evidence="1">Xylose isomerase-like TIM barrel domain-containing protein</fullName>
    </recommendedName>
</protein>
<evidence type="ECO:0000313" key="3">
    <source>
        <dbReference type="Proteomes" id="UP000077177"/>
    </source>
</evidence>
<reference evidence="3" key="1">
    <citation type="submission" date="2015-01" db="EMBL/GenBank/DDBJ databases">
        <title>Flavisolibacter sp./LCS9/ whole genome sequencing.</title>
        <authorList>
            <person name="Kim M.K."/>
            <person name="Srinivasan S."/>
            <person name="Lee J.-J."/>
        </authorList>
    </citation>
    <scope>NUCLEOTIDE SEQUENCE [LARGE SCALE GENOMIC DNA]</scope>
    <source>
        <strain evidence="3">LCS9</strain>
    </source>
</reference>
<dbReference type="Gene3D" id="3.20.20.150">
    <property type="entry name" value="Divalent-metal-dependent TIM barrel enzymes"/>
    <property type="match status" value="1"/>
</dbReference>
<gene>
    <name evidence="2" type="ORF">SY85_14205</name>
</gene>
<dbReference type="EMBL" id="CP011390">
    <property type="protein sequence ID" value="ANE51486.1"/>
    <property type="molecule type" value="Genomic_DNA"/>
</dbReference>
<keyword evidence="3" id="KW-1185">Reference proteome</keyword>
<name>A0A172TWV6_9BACT</name>
<dbReference type="Proteomes" id="UP000077177">
    <property type="component" value="Chromosome"/>
</dbReference>
<dbReference type="STRING" id="1492898.SY85_14205"/>
<dbReference type="AlphaFoldDB" id="A0A172TWV6"/>
<evidence type="ECO:0000313" key="2">
    <source>
        <dbReference type="EMBL" id="ANE51486.1"/>
    </source>
</evidence>